<dbReference type="InterPro" id="IPR014730">
    <property type="entry name" value="ETF_a/b_N"/>
</dbReference>
<accession>A0ABC9U2Y2</accession>
<dbReference type="PANTHER" id="PTHR21294:SF17">
    <property type="entry name" value="PROTEIN FIXA"/>
    <property type="match status" value="1"/>
</dbReference>
<evidence type="ECO:0000259" key="2">
    <source>
        <dbReference type="SMART" id="SM00893"/>
    </source>
</evidence>
<dbReference type="InterPro" id="IPR012255">
    <property type="entry name" value="ETF_b"/>
</dbReference>
<evidence type="ECO:0000313" key="3">
    <source>
        <dbReference type="EMBL" id="ERI80069.1"/>
    </source>
</evidence>
<feature type="domain" description="Electron transfer flavoprotein alpha/beta-subunit N-terminal" evidence="2">
    <location>
        <begin position="17"/>
        <end position="201"/>
    </location>
</feature>
<dbReference type="EMBL" id="AWSU01000039">
    <property type="protein sequence ID" value="ERI80069.1"/>
    <property type="molecule type" value="Genomic_DNA"/>
</dbReference>
<sequence>MLFSIFTISRRISAMNIIAIIRQTSADSQPKQDLAAVEAALRYKRQSGGFVTALCLGTEAAVPLLREAVAMGCDSAALIRLPFCFTSIPEPTRYARLLAGTIQDMEFDLIFTSCYAVDADTIQTGFLLASYLNLPQAGYVDETSVSEDSGVIVKRQFEDRYQMLNLPTPCLISALLQPGKRIYMTADGVTRAYAMEIPVIPACEDLNAGEESFVTLLSSCLKKERKRGTVLTVPTEEAINAVMDIMHKNHII</sequence>
<protein>
    <recommendedName>
        <fullName evidence="1">Electron transfer flavoprotein small subunit</fullName>
    </recommendedName>
</protein>
<name>A0ABC9U2Y2_CLOSY</name>
<dbReference type="InterPro" id="IPR014729">
    <property type="entry name" value="Rossmann-like_a/b/a_fold"/>
</dbReference>
<dbReference type="Proteomes" id="UP000016491">
    <property type="component" value="Unassembled WGS sequence"/>
</dbReference>
<evidence type="ECO:0000313" key="4">
    <source>
        <dbReference type="Proteomes" id="UP000016491"/>
    </source>
</evidence>
<dbReference type="AlphaFoldDB" id="A0ABC9U2Y2"/>
<dbReference type="SUPFAM" id="SSF52402">
    <property type="entry name" value="Adenine nucleotide alpha hydrolases-like"/>
    <property type="match status" value="1"/>
</dbReference>
<dbReference type="Pfam" id="PF01012">
    <property type="entry name" value="ETF"/>
    <property type="match status" value="1"/>
</dbReference>
<dbReference type="Gene3D" id="3.40.50.620">
    <property type="entry name" value="HUPs"/>
    <property type="match status" value="1"/>
</dbReference>
<proteinExistence type="predicted"/>
<gene>
    <name evidence="3" type="ORF">CLOSYM_00491</name>
</gene>
<dbReference type="SMART" id="SM00893">
    <property type="entry name" value="ETF"/>
    <property type="match status" value="1"/>
</dbReference>
<evidence type="ECO:0000256" key="1">
    <source>
        <dbReference type="ARBA" id="ARBA00042002"/>
    </source>
</evidence>
<dbReference type="PANTHER" id="PTHR21294">
    <property type="entry name" value="ELECTRON TRANSFER FLAVOPROTEIN BETA-SUBUNIT"/>
    <property type="match status" value="1"/>
</dbReference>
<reference evidence="3 4" key="1">
    <citation type="submission" date="2013-07" db="EMBL/GenBank/DDBJ databases">
        <authorList>
            <person name="Weinstock G."/>
            <person name="Sodergren E."/>
            <person name="Wylie T."/>
            <person name="Fulton L."/>
            <person name="Fulton R."/>
            <person name="Fronick C."/>
            <person name="O'Laughlin M."/>
            <person name="Godfrey J."/>
            <person name="Miner T."/>
            <person name="Herter B."/>
            <person name="Appelbaum E."/>
            <person name="Cordes M."/>
            <person name="Lek S."/>
            <person name="Wollam A."/>
            <person name="Pepin K.H."/>
            <person name="Palsikar V.B."/>
            <person name="Mitreva M."/>
            <person name="Wilson R.K."/>
        </authorList>
    </citation>
    <scope>NUCLEOTIDE SEQUENCE [LARGE SCALE GENOMIC DNA]</scope>
    <source>
        <strain evidence="3 4">ATCC 14940</strain>
    </source>
</reference>
<comment type="caution">
    <text evidence="3">The sequence shown here is derived from an EMBL/GenBank/DDBJ whole genome shotgun (WGS) entry which is preliminary data.</text>
</comment>
<organism evidence="3 4">
    <name type="scientific">[Clostridium] symbiosum ATCC 14940</name>
    <dbReference type="NCBI Taxonomy" id="411472"/>
    <lineage>
        <taxon>Bacteria</taxon>
        <taxon>Bacillati</taxon>
        <taxon>Bacillota</taxon>
        <taxon>Clostridia</taxon>
        <taxon>Lachnospirales</taxon>
        <taxon>Lachnospiraceae</taxon>
        <taxon>Otoolea</taxon>
    </lineage>
</organism>